<name>A0ABS2JYW9_9GAMM</name>
<dbReference type="PANTHER" id="PTHR37549:SF1">
    <property type="entry name" value="LIPOPROTEIN LPRI"/>
    <property type="match status" value="1"/>
</dbReference>
<protein>
    <submittedName>
        <fullName evidence="2">DUF1311 domain-containing protein</fullName>
    </submittedName>
</protein>
<dbReference type="InterPro" id="IPR052755">
    <property type="entry name" value="Lysozyme_Inhibitor_LprI"/>
</dbReference>
<dbReference type="Proteomes" id="UP001430149">
    <property type="component" value="Unassembled WGS sequence"/>
</dbReference>
<evidence type="ECO:0000259" key="1">
    <source>
        <dbReference type="Pfam" id="PF07007"/>
    </source>
</evidence>
<sequence length="494" mass="55368">MSYAWLYIEFALAIASRRHRFARYRMPLPHGLWKNRDYSGEIQRRVMSRIRVTGLLVTALLAASPLAQAAGFDCSRAKAGVEQLICNNDQLSQLDEQLTQSFAQARARAGQHLDALLRDQRNWLTERDAAVLKSPGLDGLGSHVYQDRILFLDHLFRDPKITSPLLAAIGAHMAAEPSATKGTGLFVTWWPYLGGSGKVFNMGTEVELDHAKSLPFDSNDVLKLSNVFNSVQTDTPNIILLDTAHFGGAYAHEGSDQDSVWQLFSWHDHALQAIDLPNVFNPTTSGDDGKLATYQGKVYAVLIDDLGLATSNITAQPYLGDHWGDPLRLQLRYDTYLLPPVSFCNEKDCTGLLALGNQIINRYNQTHDSDALNADLTADLQAKFATMRLQAEKQANHLLYKLPNFNNKPNYVEGDTSFLVFDESTFVPVQWHGEVLLARIGTRAYGLYSTEDLLLAIWRWDGRTFTPVLGMFRPKRRGDFVLDAWLPPDLHTPH</sequence>
<comment type="caution">
    <text evidence="2">The sequence shown here is derived from an EMBL/GenBank/DDBJ whole genome shotgun (WGS) entry which is preliminary data.</text>
</comment>
<dbReference type="EMBL" id="JADIKE010000025">
    <property type="protein sequence ID" value="MBM7124200.1"/>
    <property type="molecule type" value="Genomic_DNA"/>
</dbReference>
<keyword evidence="3" id="KW-1185">Reference proteome</keyword>
<organism evidence="2 3">
    <name type="scientific">Dyella flava</name>
    <dbReference type="NCBI Taxonomy" id="1920170"/>
    <lineage>
        <taxon>Bacteria</taxon>
        <taxon>Pseudomonadati</taxon>
        <taxon>Pseudomonadota</taxon>
        <taxon>Gammaproteobacteria</taxon>
        <taxon>Lysobacterales</taxon>
        <taxon>Rhodanobacteraceae</taxon>
        <taxon>Dyella</taxon>
    </lineage>
</organism>
<accession>A0ABS2JYW9</accession>
<feature type="domain" description="Lysozyme inhibitor LprI-like N-terminal" evidence="1">
    <location>
        <begin position="74"/>
        <end position="131"/>
    </location>
</feature>
<evidence type="ECO:0000313" key="3">
    <source>
        <dbReference type="Proteomes" id="UP001430149"/>
    </source>
</evidence>
<reference evidence="2" key="1">
    <citation type="submission" date="2020-10" db="EMBL/GenBank/DDBJ databases">
        <title>Phylogeny of dyella-like bacteria.</title>
        <authorList>
            <person name="Fu J."/>
        </authorList>
    </citation>
    <scope>NUCLEOTIDE SEQUENCE</scope>
    <source>
        <strain evidence="2">DHOC52</strain>
    </source>
</reference>
<dbReference type="RefSeq" id="WP_204679326.1">
    <property type="nucleotide sequence ID" value="NZ_BSNR01000008.1"/>
</dbReference>
<evidence type="ECO:0000313" key="2">
    <source>
        <dbReference type="EMBL" id="MBM7124200.1"/>
    </source>
</evidence>
<dbReference type="PANTHER" id="PTHR37549">
    <property type="entry name" value="LIPOPROTEIN LPRI"/>
    <property type="match status" value="1"/>
</dbReference>
<dbReference type="Pfam" id="PF07007">
    <property type="entry name" value="LprI"/>
    <property type="match status" value="1"/>
</dbReference>
<gene>
    <name evidence="2" type="ORF">ISP19_02305</name>
</gene>
<dbReference type="Gene3D" id="1.20.1270.180">
    <property type="match status" value="1"/>
</dbReference>
<proteinExistence type="predicted"/>
<dbReference type="InterPro" id="IPR009739">
    <property type="entry name" value="LprI-like_N"/>
</dbReference>